<sequence>MASEDVHGDREKDKTAKGYCSGQQELGSPTSRTRARASGFQAVMSVRVIVLSAARLVLLKQQANVLALWDVSRWSASCGHSTHLPVERLTVQSLAPCSTE</sequence>
<keyword evidence="3" id="KW-1185">Reference proteome</keyword>
<dbReference type="Proteomes" id="UP000762676">
    <property type="component" value="Unassembled WGS sequence"/>
</dbReference>
<evidence type="ECO:0000313" key="2">
    <source>
        <dbReference type="EMBL" id="GFS22960.1"/>
    </source>
</evidence>
<feature type="compositionally biased region" description="Polar residues" evidence="1">
    <location>
        <begin position="21"/>
        <end position="32"/>
    </location>
</feature>
<reference evidence="2 3" key="1">
    <citation type="journal article" date="2021" name="Elife">
        <title>Chloroplast acquisition without the gene transfer in kleptoplastic sea slugs, Plakobranchus ocellatus.</title>
        <authorList>
            <person name="Maeda T."/>
            <person name="Takahashi S."/>
            <person name="Yoshida T."/>
            <person name="Shimamura S."/>
            <person name="Takaki Y."/>
            <person name="Nagai Y."/>
            <person name="Toyoda A."/>
            <person name="Suzuki Y."/>
            <person name="Arimoto A."/>
            <person name="Ishii H."/>
            <person name="Satoh N."/>
            <person name="Nishiyama T."/>
            <person name="Hasebe M."/>
            <person name="Maruyama T."/>
            <person name="Minagawa J."/>
            <person name="Obokata J."/>
            <person name="Shigenobu S."/>
        </authorList>
    </citation>
    <scope>NUCLEOTIDE SEQUENCE [LARGE SCALE GENOMIC DNA]</scope>
</reference>
<accession>A0AAV4JL12</accession>
<gene>
    <name evidence="2" type="ORF">ElyMa_005122200</name>
</gene>
<feature type="region of interest" description="Disordered" evidence="1">
    <location>
        <begin position="1"/>
        <end position="34"/>
    </location>
</feature>
<protein>
    <submittedName>
        <fullName evidence="2">Uncharacterized protein</fullName>
    </submittedName>
</protein>
<evidence type="ECO:0000313" key="3">
    <source>
        <dbReference type="Proteomes" id="UP000762676"/>
    </source>
</evidence>
<proteinExistence type="predicted"/>
<comment type="caution">
    <text evidence="2">The sequence shown here is derived from an EMBL/GenBank/DDBJ whole genome shotgun (WGS) entry which is preliminary data.</text>
</comment>
<dbReference type="EMBL" id="BMAT01010233">
    <property type="protein sequence ID" value="GFS22960.1"/>
    <property type="molecule type" value="Genomic_DNA"/>
</dbReference>
<feature type="compositionally biased region" description="Basic and acidic residues" evidence="1">
    <location>
        <begin position="1"/>
        <end position="16"/>
    </location>
</feature>
<organism evidence="2 3">
    <name type="scientific">Elysia marginata</name>
    <dbReference type="NCBI Taxonomy" id="1093978"/>
    <lineage>
        <taxon>Eukaryota</taxon>
        <taxon>Metazoa</taxon>
        <taxon>Spiralia</taxon>
        <taxon>Lophotrochozoa</taxon>
        <taxon>Mollusca</taxon>
        <taxon>Gastropoda</taxon>
        <taxon>Heterobranchia</taxon>
        <taxon>Euthyneura</taxon>
        <taxon>Panpulmonata</taxon>
        <taxon>Sacoglossa</taxon>
        <taxon>Placobranchoidea</taxon>
        <taxon>Plakobranchidae</taxon>
        <taxon>Elysia</taxon>
    </lineage>
</organism>
<name>A0AAV4JL12_9GAST</name>
<evidence type="ECO:0000256" key="1">
    <source>
        <dbReference type="SAM" id="MobiDB-lite"/>
    </source>
</evidence>
<dbReference type="AlphaFoldDB" id="A0AAV4JL12"/>